<comment type="similarity">
    <text evidence="2 8">Belongs to the PHP hydrolase family. HisK subfamily.</text>
</comment>
<dbReference type="UniPathway" id="UPA00031">
    <property type="reaction ID" value="UER00013"/>
</dbReference>
<evidence type="ECO:0000256" key="6">
    <source>
        <dbReference type="ARBA" id="ARBA00023102"/>
    </source>
</evidence>
<evidence type="ECO:0000313" key="11">
    <source>
        <dbReference type="Proteomes" id="UP000461768"/>
    </source>
</evidence>
<dbReference type="OrthoDB" id="9775255at2"/>
<dbReference type="SUPFAM" id="SSF89550">
    <property type="entry name" value="PHP domain-like"/>
    <property type="match status" value="1"/>
</dbReference>
<evidence type="ECO:0000256" key="1">
    <source>
        <dbReference type="ARBA" id="ARBA00004970"/>
    </source>
</evidence>
<evidence type="ECO:0000256" key="4">
    <source>
        <dbReference type="ARBA" id="ARBA00022605"/>
    </source>
</evidence>
<protein>
    <recommendedName>
        <fullName evidence="3 8">Histidinol-phosphatase</fullName>
        <shortName evidence="8">HolPase</shortName>
        <ecNumber evidence="3 8">3.1.3.15</ecNumber>
    </recommendedName>
</protein>
<sequence>MYLADYHIHTRYSFDGVERIEDICNKAIELGMDEIALTDHMDIFSNKPYGDVLDCRQLYNEIDQMKEKFEGRLTIRKGIELGQPQANPVEAKQFLQDYTLDFVIGSIHNIRDDVDVYEYDFKKLDCNKVYEDYIEALIELAMNYDFDVVGHLTYPLRYMFQREGVRLNLDPYEDRFRKLFKIVIQRGKGIEVNTSGLLQSMNETMPSLSVIKLYKECGGEVITIGSDAHRIEHLSTTIRQGQDLIREAGFEYITTFEERKPIFKKI</sequence>
<dbReference type="GO" id="GO:0005737">
    <property type="term" value="C:cytoplasm"/>
    <property type="evidence" value="ECO:0007669"/>
    <property type="project" value="TreeGrafter"/>
</dbReference>
<keyword evidence="4 8" id="KW-0028">Amino-acid biosynthesis</keyword>
<dbReference type="InterPro" id="IPR016195">
    <property type="entry name" value="Pol/histidinol_Pase-like"/>
</dbReference>
<dbReference type="InterPro" id="IPR003141">
    <property type="entry name" value="Pol/His_phosphatase_N"/>
</dbReference>
<dbReference type="SMART" id="SM00481">
    <property type="entry name" value="POLIIIAc"/>
    <property type="match status" value="1"/>
</dbReference>
<dbReference type="GO" id="GO:0000105">
    <property type="term" value="P:L-histidine biosynthetic process"/>
    <property type="evidence" value="ECO:0007669"/>
    <property type="project" value="UniProtKB-UniRule"/>
</dbReference>
<comment type="caution">
    <text evidence="10">The sequence shown here is derived from an EMBL/GenBank/DDBJ whole genome shotgun (WGS) entry which is preliminary data.</text>
</comment>
<dbReference type="PANTHER" id="PTHR21039:SF0">
    <property type="entry name" value="HISTIDINOL-PHOSPHATASE"/>
    <property type="match status" value="1"/>
</dbReference>
<feature type="domain" description="Polymerase/histidinol phosphatase N-terminal" evidence="9">
    <location>
        <begin position="4"/>
        <end position="85"/>
    </location>
</feature>
<organism evidence="10 11">
    <name type="scientific">Candidatus Galacturonatibacter soehngenii</name>
    <dbReference type="NCBI Taxonomy" id="2307010"/>
    <lineage>
        <taxon>Bacteria</taxon>
        <taxon>Bacillati</taxon>
        <taxon>Bacillota</taxon>
        <taxon>Clostridia</taxon>
        <taxon>Lachnospirales</taxon>
        <taxon>Lachnospiraceae</taxon>
        <taxon>Candidatus Galacturonatibacter</taxon>
    </lineage>
</organism>
<dbReference type="Gene3D" id="3.20.20.140">
    <property type="entry name" value="Metal-dependent hydrolases"/>
    <property type="match status" value="1"/>
</dbReference>
<dbReference type="EC" id="3.1.3.15" evidence="3 8"/>
<dbReference type="InterPro" id="IPR004013">
    <property type="entry name" value="PHP_dom"/>
</dbReference>
<dbReference type="NCBIfam" id="TIGR01856">
    <property type="entry name" value="hisJ_fam"/>
    <property type="match status" value="1"/>
</dbReference>
<evidence type="ECO:0000256" key="3">
    <source>
        <dbReference type="ARBA" id="ARBA00013085"/>
    </source>
</evidence>
<dbReference type="InterPro" id="IPR010140">
    <property type="entry name" value="Histidinol_P_phosphatase_HisJ"/>
</dbReference>
<dbReference type="Proteomes" id="UP000461768">
    <property type="component" value="Unassembled WGS sequence"/>
</dbReference>
<proteinExistence type="inferred from homology"/>
<dbReference type="Pfam" id="PF02811">
    <property type="entry name" value="PHP"/>
    <property type="match status" value="1"/>
</dbReference>
<evidence type="ECO:0000256" key="7">
    <source>
        <dbReference type="ARBA" id="ARBA00049158"/>
    </source>
</evidence>
<dbReference type="EMBL" id="WAGX01000004">
    <property type="protein sequence ID" value="KAB1439323.1"/>
    <property type="molecule type" value="Genomic_DNA"/>
</dbReference>
<keyword evidence="6 8" id="KW-0368">Histidine biosynthesis</keyword>
<evidence type="ECO:0000256" key="2">
    <source>
        <dbReference type="ARBA" id="ARBA00009152"/>
    </source>
</evidence>
<evidence type="ECO:0000313" key="10">
    <source>
        <dbReference type="EMBL" id="KAB1439323.1"/>
    </source>
</evidence>
<comment type="pathway">
    <text evidence="1 8">Amino-acid biosynthesis; L-histidine biosynthesis; L-histidine from 5-phospho-alpha-D-ribose 1-diphosphate: step 8/9.</text>
</comment>
<dbReference type="GO" id="GO:0004401">
    <property type="term" value="F:histidinol-phosphatase activity"/>
    <property type="evidence" value="ECO:0007669"/>
    <property type="project" value="UniProtKB-UniRule"/>
</dbReference>
<evidence type="ECO:0000256" key="5">
    <source>
        <dbReference type="ARBA" id="ARBA00022801"/>
    </source>
</evidence>
<keyword evidence="5 8" id="KW-0378">Hydrolase</keyword>
<dbReference type="AlphaFoldDB" id="A0A7V7QMA6"/>
<gene>
    <name evidence="10" type="ORF">F7O84_02695</name>
</gene>
<name>A0A7V7QMA6_9FIRM</name>
<dbReference type="RefSeq" id="WP_151141683.1">
    <property type="nucleotide sequence ID" value="NZ_WAGX01000004.1"/>
</dbReference>
<evidence type="ECO:0000256" key="8">
    <source>
        <dbReference type="RuleBase" id="RU366003"/>
    </source>
</evidence>
<reference evidence="10 11" key="2">
    <citation type="submission" date="2020-02" db="EMBL/GenBank/DDBJ databases">
        <title>Candidatus Galacturonibacter soehngenii shows hetero-acetogenic catabolism of galacturonic acid but lacks a canonical carbon monoxide dehydrogenase/acetyl-CoA synthase complex.</title>
        <authorList>
            <person name="Diender M."/>
            <person name="Stouten G.R."/>
            <person name="Petersen J.F."/>
            <person name="Nielsen P.H."/>
            <person name="Dueholm M.S."/>
            <person name="Pronk J.T."/>
            <person name="Van Loosdrecht M.C.M."/>
        </authorList>
    </citation>
    <scope>NUCLEOTIDE SEQUENCE [LARGE SCALE GENOMIC DNA]</scope>
    <source>
        <strain evidence="10">GalUA</strain>
    </source>
</reference>
<evidence type="ECO:0000259" key="9">
    <source>
        <dbReference type="SMART" id="SM00481"/>
    </source>
</evidence>
<reference evidence="10 11" key="1">
    <citation type="submission" date="2019-09" db="EMBL/GenBank/DDBJ databases">
        <authorList>
            <person name="Valk L.C."/>
        </authorList>
    </citation>
    <scope>NUCLEOTIDE SEQUENCE [LARGE SCALE GENOMIC DNA]</scope>
    <source>
        <strain evidence="10">GalUA</strain>
    </source>
</reference>
<keyword evidence="11" id="KW-1185">Reference proteome</keyword>
<comment type="catalytic activity">
    <reaction evidence="7 8">
        <text>L-histidinol phosphate + H2O = L-histidinol + phosphate</text>
        <dbReference type="Rhea" id="RHEA:14465"/>
        <dbReference type="ChEBI" id="CHEBI:15377"/>
        <dbReference type="ChEBI" id="CHEBI:43474"/>
        <dbReference type="ChEBI" id="CHEBI:57699"/>
        <dbReference type="ChEBI" id="CHEBI:57980"/>
        <dbReference type="EC" id="3.1.3.15"/>
    </reaction>
</comment>
<accession>A0A7V7QMA6</accession>
<dbReference type="PANTHER" id="PTHR21039">
    <property type="entry name" value="HISTIDINOL PHOSPHATASE-RELATED"/>
    <property type="match status" value="1"/>
</dbReference>